<dbReference type="OrthoDB" id="184880at2759"/>
<dbReference type="InParanoid" id="A0A165IX82"/>
<keyword evidence="3" id="KW-1185">Reference proteome</keyword>
<dbReference type="InterPro" id="IPR041698">
    <property type="entry name" value="Methyltransf_25"/>
</dbReference>
<dbReference type="Gene3D" id="3.40.50.150">
    <property type="entry name" value="Vaccinia Virus protein VP39"/>
    <property type="match status" value="1"/>
</dbReference>
<keyword evidence="2" id="KW-0489">Methyltransferase</keyword>
<dbReference type="InterPro" id="IPR029063">
    <property type="entry name" value="SAM-dependent_MTases_sf"/>
</dbReference>
<dbReference type="AlphaFoldDB" id="A0A165IX82"/>
<dbReference type="SUPFAM" id="SSF53335">
    <property type="entry name" value="S-adenosyl-L-methionine-dependent methyltransferases"/>
    <property type="match status" value="1"/>
</dbReference>
<dbReference type="Pfam" id="PF13649">
    <property type="entry name" value="Methyltransf_25"/>
    <property type="match status" value="1"/>
</dbReference>
<sequence length="305" mass="33070">MSAAAEVETAVRLPGVGQRFFNDPKNSSYVLPADSEEGRRLNEQHRNICAAAEGTLVFAPVELKDGDHVLDCATGTGIWTLELASQSPPGVSFQGIDISPHLFPPPSHTPSNVSFARESILALPPTFDNAFALVNQRLLIGAFRASEWPSVLQALYRATKPGGWVQLGEIRTLGICDARSDMPATKRLVETYTQKLFDARELDIDCALHIEGWARDAGFLNVGSTSRPVPVGAKAGEGEHNFTDGAIGYFTAITAPTVTCGAATSAEEYLEAVDAMRREWDEVEGVNFPFHWVWAQKPEAQSNGE</sequence>
<dbReference type="PANTHER" id="PTHR43591:SF50">
    <property type="entry name" value="METHYLTRANSFERASE DOMAIN-CONTAINING PROTEIN-RELATED"/>
    <property type="match status" value="1"/>
</dbReference>
<keyword evidence="2" id="KW-0808">Transferase</keyword>
<name>A0A165IX82_EXIGL</name>
<dbReference type="STRING" id="1314781.A0A165IX82"/>
<dbReference type="CDD" id="cd02440">
    <property type="entry name" value="AdoMet_MTases"/>
    <property type="match status" value="1"/>
</dbReference>
<feature type="domain" description="Methyltransferase" evidence="1">
    <location>
        <begin position="69"/>
        <end position="163"/>
    </location>
</feature>
<reference evidence="2 3" key="1">
    <citation type="journal article" date="2016" name="Mol. Biol. Evol.">
        <title>Comparative Genomics of Early-Diverging Mushroom-Forming Fungi Provides Insights into the Origins of Lignocellulose Decay Capabilities.</title>
        <authorList>
            <person name="Nagy L.G."/>
            <person name="Riley R."/>
            <person name="Tritt A."/>
            <person name="Adam C."/>
            <person name="Daum C."/>
            <person name="Floudas D."/>
            <person name="Sun H."/>
            <person name="Yadav J.S."/>
            <person name="Pangilinan J."/>
            <person name="Larsson K.H."/>
            <person name="Matsuura K."/>
            <person name="Barry K."/>
            <person name="Labutti K."/>
            <person name="Kuo R."/>
            <person name="Ohm R.A."/>
            <person name="Bhattacharya S.S."/>
            <person name="Shirouzu T."/>
            <person name="Yoshinaga Y."/>
            <person name="Martin F.M."/>
            <person name="Grigoriev I.V."/>
            <person name="Hibbett D.S."/>
        </authorList>
    </citation>
    <scope>NUCLEOTIDE SEQUENCE [LARGE SCALE GENOMIC DNA]</scope>
    <source>
        <strain evidence="2 3">HHB12029</strain>
    </source>
</reference>
<dbReference type="EMBL" id="KV425980">
    <property type="protein sequence ID" value="KZV94004.1"/>
    <property type="molecule type" value="Genomic_DNA"/>
</dbReference>
<organism evidence="2 3">
    <name type="scientific">Exidia glandulosa HHB12029</name>
    <dbReference type="NCBI Taxonomy" id="1314781"/>
    <lineage>
        <taxon>Eukaryota</taxon>
        <taxon>Fungi</taxon>
        <taxon>Dikarya</taxon>
        <taxon>Basidiomycota</taxon>
        <taxon>Agaricomycotina</taxon>
        <taxon>Agaricomycetes</taxon>
        <taxon>Auriculariales</taxon>
        <taxon>Exidiaceae</taxon>
        <taxon>Exidia</taxon>
    </lineage>
</organism>
<proteinExistence type="predicted"/>
<evidence type="ECO:0000313" key="3">
    <source>
        <dbReference type="Proteomes" id="UP000077266"/>
    </source>
</evidence>
<protein>
    <submittedName>
        <fullName evidence="2">S-adenosyl-L-methionine-dependent methyltransferase</fullName>
    </submittedName>
</protein>
<evidence type="ECO:0000259" key="1">
    <source>
        <dbReference type="Pfam" id="PF13649"/>
    </source>
</evidence>
<dbReference type="Proteomes" id="UP000077266">
    <property type="component" value="Unassembled WGS sequence"/>
</dbReference>
<dbReference type="GO" id="GO:0032259">
    <property type="term" value="P:methylation"/>
    <property type="evidence" value="ECO:0007669"/>
    <property type="project" value="UniProtKB-KW"/>
</dbReference>
<dbReference type="GO" id="GO:0008168">
    <property type="term" value="F:methyltransferase activity"/>
    <property type="evidence" value="ECO:0007669"/>
    <property type="project" value="UniProtKB-KW"/>
</dbReference>
<dbReference type="PANTHER" id="PTHR43591">
    <property type="entry name" value="METHYLTRANSFERASE"/>
    <property type="match status" value="1"/>
</dbReference>
<evidence type="ECO:0000313" key="2">
    <source>
        <dbReference type="EMBL" id="KZV94004.1"/>
    </source>
</evidence>
<accession>A0A165IX82</accession>
<gene>
    <name evidence="2" type="ORF">EXIGLDRAFT_767553</name>
</gene>